<feature type="domain" description="AttH" evidence="1">
    <location>
        <begin position="94"/>
        <end position="192"/>
    </location>
</feature>
<evidence type="ECO:0000313" key="2">
    <source>
        <dbReference type="EMBL" id="TVY66160.1"/>
    </source>
</evidence>
<reference evidence="2 3" key="1">
    <citation type="journal article" date="2019" name="Microbiol. Resour. Announc.">
        <title>High-quality draft genome sequence of Fusarium oxysporum f. sp. cubense strain 160527, a causal agent of Panama disease.</title>
        <authorList>
            <person name="Asai S."/>
            <person name="Ayukawa Y."/>
            <person name="Gan P."/>
            <person name="Masuda S."/>
            <person name="Komatsu K."/>
            <person name="Shirasu K."/>
            <person name="Arie T."/>
        </authorList>
    </citation>
    <scope>NUCLEOTIDE SEQUENCE [LARGE SCALE GENOMIC DNA]</scope>
    <source>
        <strain evidence="2 3">160527</strain>
    </source>
</reference>
<gene>
    <name evidence="2" type="primary">khs-0</name>
    <name evidence="2" type="ORF">Focb16_v009869</name>
</gene>
<organism evidence="2 3">
    <name type="scientific">Fusarium oxysporum f. sp. cubense</name>
    <dbReference type="NCBI Taxonomy" id="61366"/>
    <lineage>
        <taxon>Eukaryota</taxon>
        <taxon>Fungi</taxon>
        <taxon>Dikarya</taxon>
        <taxon>Ascomycota</taxon>
        <taxon>Pezizomycotina</taxon>
        <taxon>Sordariomycetes</taxon>
        <taxon>Hypocreomycetidae</taxon>
        <taxon>Hypocreales</taxon>
        <taxon>Nectriaceae</taxon>
        <taxon>Fusarium</taxon>
        <taxon>Fusarium oxysporum species complex</taxon>
    </lineage>
</organism>
<dbReference type="InterPro" id="IPR053112">
    <property type="entry name" value="Fungal_Dehydratase/Hydratase"/>
</dbReference>
<dbReference type="InterPro" id="IPR010791">
    <property type="entry name" value="AttH_dom"/>
</dbReference>
<dbReference type="InterPro" id="IPR023374">
    <property type="entry name" value="AttH-like_dom_sf"/>
</dbReference>
<dbReference type="Pfam" id="PF07143">
    <property type="entry name" value="CrtC"/>
    <property type="match status" value="1"/>
</dbReference>
<evidence type="ECO:0000259" key="1">
    <source>
        <dbReference type="Pfam" id="PF07143"/>
    </source>
</evidence>
<dbReference type="AlphaFoldDB" id="A0A559L099"/>
<sequence length="334" mass="37435">MFVYSYGCLRIYLISIQTRLAARYDLVEDQSNAGSFWYCSFLTATSGEQFLALQHVLGSAYSQSTCKSSLLDLHTLEYWNDLSYCLPDNSSSPTAAPINIKYENYGIRATSDDKISSMDIFGTTEHYSYELAFTAKSKVLLNGGNGVITFGPEFGNSTEWAVPALRTTGSVTLNGTTYDIDPARSLTWYDRQAGFTAPSNWTWFQLHFLGSNIKASIWAFDLEAPASPTTNRFATVRVGEESQYVLAYDLKANWKNTWTSKKTNVTYPQSWRLEFENGDALNIQSVRRDQEIYGPNAISESVYAGFVNVKGLFLGQRVGYGLVEMITIYDRSQG</sequence>
<accession>A0A559L099</accession>
<evidence type="ECO:0000313" key="3">
    <source>
        <dbReference type="Proteomes" id="UP000320707"/>
    </source>
</evidence>
<dbReference type="PANTHER" id="PTHR40617">
    <property type="entry name" value="TERPENE CYCLASE ASQC"/>
    <property type="match status" value="1"/>
</dbReference>
<dbReference type="EMBL" id="SRMI01000007">
    <property type="protein sequence ID" value="TVY66160.1"/>
    <property type="molecule type" value="Genomic_DNA"/>
</dbReference>
<proteinExistence type="predicted"/>
<dbReference type="SUPFAM" id="SSF159245">
    <property type="entry name" value="AttH-like"/>
    <property type="match status" value="1"/>
</dbReference>
<name>A0A559L099_FUSOC</name>
<protein>
    <submittedName>
        <fullName evidence="2">Kievitone hydratase</fullName>
    </submittedName>
</protein>
<dbReference type="Gene3D" id="2.40.370.10">
    <property type="entry name" value="AttH-like domain"/>
    <property type="match status" value="2"/>
</dbReference>
<comment type="caution">
    <text evidence="2">The sequence shown here is derived from an EMBL/GenBank/DDBJ whole genome shotgun (WGS) entry which is preliminary data.</text>
</comment>
<dbReference type="PANTHER" id="PTHR40617:SF1">
    <property type="entry name" value="ATTH DOMAIN-CONTAINING PROTEIN-RELATED"/>
    <property type="match status" value="1"/>
</dbReference>
<dbReference type="Proteomes" id="UP000320707">
    <property type="component" value="Unassembled WGS sequence"/>
</dbReference>
<dbReference type="Pfam" id="PF17186">
    <property type="entry name" value="Lipocalin_9"/>
    <property type="match status" value="1"/>
</dbReference>